<reference evidence="1" key="1">
    <citation type="submission" date="2022-11" db="EMBL/GenBank/DDBJ databases">
        <authorList>
            <person name="Petersen C."/>
        </authorList>
    </citation>
    <scope>NUCLEOTIDE SEQUENCE</scope>
    <source>
        <strain evidence="1">IBT 22155</strain>
    </source>
</reference>
<comment type="caution">
    <text evidence="1">The sequence shown here is derived from an EMBL/GenBank/DDBJ whole genome shotgun (WGS) entry which is preliminary data.</text>
</comment>
<reference evidence="1" key="2">
    <citation type="journal article" date="2023" name="IMA Fungus">
        <title>Comparative genomic study of the Penicillium genus elucidates a diverse pangenome and 15 lateral gene transfer events.</title>
        <authorList>
            <person name="Petersen C."/>
            <person name="Sorensen T."/>
            <person name="Nielsen M.R."/>
            <person name="Sondergaard T.E."/>
            <person name="Sorensen J.L."/>
            <person name="Fitzpatrick D.A."/>
            <person name="Frisvad J.C."/>
            <person name="Nielsen K.L."/>
        </authorList>
    </citation>
    <scope>NUCLEOTIDE SEQUENCE</scope>
    <source>
        <strain evidence="1">IBT 22155</strain>
    </source>
</reference>
<sequence>MRRASSDWRYTVANPDAKTTAFEDLDFDAEDDTALQQAASQYHAEDYGQLVIDYAPVYTSGRHTHSSTPCGD</sequence>
<evidence type="ECO:0000313" key="1">
    <source>
        <dbReference type="EMBL" id="KAJ5131108.1"/>
    </source>
</evidence>
<dbReference type="RefSeq" id="XP_056521487.1">
    <property type="nucleotide sequence ID" value="XM_056667891.1"/>
</dbReference>
<gene>
    <name evidence="1" type="ORF">N7515_007147</name>
</gene>
<keyword evidence="2" id="KW-1185">Reference proteome</keyword>
<accession>A0A9W9GWD3</accession>
<dbReference type="GeneID" id="81407061"/>
<protein>
    <submittedName>
        <fullName evidence="1">Uncharacterized protein</fullName>
    </submittedName>
</protein>
<proteinExistence type="predicted"/>
<name>A0A9W9GWD3_9EURO</name>
<dbReference type="EMBL" id="JAPQKL010000005">
    <property type="protein sequence ID" value="KAJ5131108.1"/>
    <property type="molecule type" value="Genomic_DNA"/>
</dbReference>
<organism evidence="1 2">
    <name type="scientific">Penicillium bovifimosum</name>
    <dbReference type="NCBI Taxonomy" id="126998"/>
    <lineage>
        <taxon>Eukaryota</taxon>
        <taxon>Fungi</taxon>
        <taxon>Dikarya</taxon>
        <taxon>Ascomycota</taxon>
        <taxon>Pezizomycotina</taxon>
        <taxon>Eurotiomycetes</taxon>
        <taxon>Eurotiomycetidae</taxon>
        <taxon>Eurotiales</taxon>
        <taxon>Aspergillaceae</taxon>
        <taxon>Penicillium</taxon>
    </lineage>
</organism>
<dbReference type="Proteomes" id="UP001149079">
    <property type="component" value="Unassembled WGS sequence"/>
</dbReference>
<evidence type="ECO:0000313" key="2">
    <source>
        <dbReference type="Proteomes" id="UP001149079"/>
    </source>
</evidence>
<dbReference type="AlphaFoldDB" id="A0A9W9GWD3"/>